<dbReference type="Proteomes" id="UP000229307">
    <property type="component" value="Unassembled WGS sequence"/>
</dbReference>
<dbReference type="InterPro" id="IPR014144">
    <property type="entry name" value="LigD_PE_domain"/>
</dbReference>
<gene>
    <name evidence="2" type="ORF">COY52_07275</name>
</gene>
<dbReference type="EMBL" id="PFMR01000193">
    <property type="protein sequence ID" value="PIZ16342.1"/>
    <property type="molecule type" value="Genomic_DNA"/>
</dbReference>
<evidence type="ECO:0000313" key="2">
    <source>
        <dbReference type="EMBL" id="PIZ16342.1"/>
    </source>
</evidence>
<dbReference type="PANTHER" id="PTHR39465">
    <property type="entry name" value="DNA LIGASE D, 3'-PHOSPHOESTERASE DOMAIN"/>
    <property type="match status" value="1"/>
</dbReference>
<feature type="domain" description="DNA ligase D 3'-phosphoesterase" evidence="1">
    <location>
        <begin position="40"/>
        <end position="137"/>
    </location>
</feature>
<sequence>MKEEKLKEYKKKRDFKKTKEPKAEVAVRPAAGQKAKFTIQEHNAKKAGLHYDWRLEKDGVAKSFVVRKELKDGDKFLFIPVEDHPVDYMEWEGTIPDGEYGAGTVKVYAKGFWTEIKWGREIQFDIESPKITGRITLFKKFGKNWMGIFKKSS</sequence>
<protein>
    <recommendedName>
        <fullName evidence="1">DNA ligase D 3'-phosphoesterase domain-containing protein</fullName>
    </recommendedName>
</protein>
<evidence type="ECO:0000259" key="1">
    <source>
        <dbReference type="Pfam" id="PF13298"/>
    </source>
</evidence>
<dbReference type="Pfam" id="PF13298">
    <property type="entry name" value="LigD_N"/>
    <property type="match status" value="1"/>
</dbReference>
<name>A0A2M7S9Z1_9BACT</name>
<proteinExistence type="predicted"/>
<reference evidence="3" key="1">
    <citation type="submission" date="2017-09" db="EMBL/GenBank/DDBJ databases">
        <title>Depth-based differentiation of microbial function through sediment-hosted aquifers and enrichment of novel symbionts in the deep terrestrial subsurface.</title>
        <authorList>
            <person name="Probst A.J."/>
            <person name="Ladd B."/>
            <person name="Jarett J.K."/>
            <person name="Geller-Mcgrath D.E."/>
            <person name="Sieber C.M.K."/>
            <person name="Emerson J.B."/>
            <person name="Anantharaman K."/>
            <person name="Thomas B.C."/>
            <person name="Malmstrom R."/>
            <person name="Stieglmeier M."/>
            <person name="Klingl A."/>
            <person name="Woyke T."/>
            <person name="Ryan C.M."/>
            <person name="Banfield J.F."/>
        </authorList>
    </citation>
    <scope>NUCLEOTIDE SEQUENCE [LARGE SCALE GENOMIC DNA]</scope>
</reference>
<organism evidence="2 3">
    <name type="scientific">Candidatus Desantisbacteria bacterium CG_4_10_14_0_8_um_filter_48_22</name>
    <dbReference type="NCBI Taxonomy" id="1974543"/>
    <lineage>
        <taxon>Bacteria</taxon>
        <taxon>Candidatus Desantisiibacteriota</taxon>
    </lineage>
</organism>
<evidence type="ECO:0000313" key="3">
    <source>
        <dbReference type="Proteomes" id="UP000229307"/>
    </source>
</evidence>
<comment type="caution">
    <text evidence="2">The sequence shown here is derived from an EMBL/GenBank/DDBJ whole genome shotgun (WGS) entry which is preliminary data.</text>
</comment>
<dbReference type="PANTHER" id="PTHR39465:SF1">
    <property type="entry name" value="DNA LIGASE D 3'-PHOSPHOESTERASE DOMAIN-CONTAINING PROTEIN"/>
    <property type="match status" value="1"/>
</dbReference>
<dbReference type="AlphaFoldDB" id="A0A2M7S9Z1"/>
<accession>A0A2M7S9Z1</accession>